<reference evidence="5 6" key="1">
    <citation type="submission" date="2017-08" db="EMBL/GenBank/DDBJ databases">
        <title>Substantial Increase in Enzyme Production by Combined Drug-Resistance Mutations in Paenibacillus agaridevorans.</title>
        <authorList>
            <person name="Tanaka Y."/>
            <person name="Funane K."/>
            <person name="Hosaka T."/>
            <person name="Shiwa Y."/>
            <person name="Fujita N."/>
            <person name="Miyazaki T."/>
            <person name="Yoshikawa H."/>
            <person name="Murakami K."/>
            <person name="Kasahara K."/>
            <person name="Inaoka T."/>
            <person name="Hiraga Y."/>
            <person name="Ochi K."/>
        </authorList>
    </citation>
    <scope>NUCLEOTIDE SEQUENCE [LARGE SCALE GENOMIC DNA]</scope>
    <source>
        <strain evidence="5 6">T-3040</strain>
    </source>
</reference>
<evidence type="ECO:0000256" key="2">
    <source>
        <dbReference type="ARBA" id="ARBA00023125"/>
    </source>
</evidence>
<dbReference type="SMART" id="SM00418">
    <property type="entry name" value="HTH_ARSR"/>
    <property type="match status" value="1"/>
</dbReference>
<dbReference type="PANTHER" id="PTHR33154:SF33">
    <property type="entry name" value="TRANSCRIPTIONAL REPRESSOR SDPR"/>
    <property type="match status" value="1"/>
</dbReference>
<dbReference type="GO" id="GO:0003700">
    <property type="term" value="F:DNA-binding transcription factor activity"/>
    <property type="evidence" value="ECO:0007669"/>
    <property type="project" value="InterPro"/>
</dbReference>
<dbReference type="PIRSF" id="PIRSF030050">
    <property type="entry name" value="UCP030050_HTH"/>
    <property type="match status" value="1"/>
</dbReference>
<dbReference type="PANTHER" id="PTHR33154">
    <property type="entry name" value="TRANSCRIPTIONAL REGULATOR, ARSR FAMILY"/>
    <property type="match status" value="1"/>
</dbReference>
<evidence type="ECO:0000259" key="4">
    <source>
        <dbReference type="PROSITE" id="PS50987"/>
    </source>
</evidence>
<dbReference type="InterPro" id="IPR051081">
    <property type="entry name" value="HTH_MetalResp_TranReg"/>
</dbReference>
<evidence type="ECO:0000313" key="5">
    <source>
        <dbReference type="EMBL" id="GBG06511.1"/>
    </source>
</evidence>
<keyword evidence="6" id="KW-1185">Reference proteome</keyword>
<comment type="caution">
    <text evidence="5">The sequence shown here is derived from an EMBL/GenBank/DDBJ whole genome shotgun (WGS) entry which is preliminary data.</text>
</comment>
<gene>
    <name evidence="5" type="ORF">PAT3040_01038</name>
</gene>
<keyword evidence="1" id="KW-0805">Transcription regulation</keyword>
<dbReference type="GO" id="GO:0003677">
    <property type="term" value="F:DNA binding"/>
    <property type="evidence" value="ECO:0007669"/>
    <property type="project" value="UniProtKB-KW"/>
</dbReference>
<feature type="domain" description="HTH arsR-type" evidence="4">
    <location>
        <begin position="2"/>
        <end position="96"/>
    </location>
</feature>
<organism evidence="5 6">
    <name type="scientific">Paenibacillus agaridevorans</name>
    <dbReference type="NCBI Taxonomy" id="171404"/>
    <lineage>
        <taxon>Bacteria</taxon>
        <taxon>Bacillati</taxon>
        <taxon>Bacillota</taxon>
        <taxon>Bacilli</taxon>
        <taxon>Bacillales</taxon>
        <taxon>Paenibacillaceae</taxon>
        <taxon>Paenibacillus</taxon>
    </lineage>
</organism>
<keyword evidence="2" id="KW-0238">DNA-binding</keyword>
<dbReference type="InterPro" id="IPR001845">
    <property type="entry name" value="HTH_ArsR_DNA-bd_dom"/>
</dbReference>
<evidence type="ECO:0000256" key="3">
    <source>
        <dbReference type="ARBA" id="ARBA00023163"/>
    </source>
</evidence>
<evidence type="ECO:0000256" key="1">
    <source>
        <dbReference type="ARBA" id="ARBA00023015"/>
    </source>
</evidence>
<evidence type="ECO:0000313" key="6">
    <source>
        <dbReference type="Proteomes" id="UP000245202"/>
    </source>
</evidence>
<protein>
    <submittedName>
        <fullName evidence="5">Transcriptional regulator</fullName>
    </submittedName>
</protein>
<dbReference type="CDD" id="cd00090">
    <property type="entry name" value="HTH_ARSR"/>
    <property type="match status" value="1"/>
</dbReference>
<dbReference type="Pfam" id="PF12840">
    <property type="entry name" value="HTH_20"/>
    <property type="match status" value="1"/>
</dbReference>
<keyword evidence="3" id="KW-0804">Transcription</keyword>
<dbReference type="Gene3D" id="1.10.10.10">
    <property type="entry name" value="Winged helix-like DNA-binding domain superfamily/Winged helix DNA-binding domain"/>
    <property type="match status" value="1"/>
</dbReference>
<proteinExistence type="predicted"/>
<dbReference type="EMBL" id="BDQX01000051">
    <property type="protein sequence ID" value="GBG06511.1"/>
    <property type="molecule type" value="Genomic_DNA"/>
</dbReference>
<dbReference type="InterPro" id="IPR016943">
    <property type="entry name" value="UCP030050_HTH"/>
</dbReference>
<name>A0A2R5ESY2_9BACL</name>
<dbReference type="InterPro" id="IPR036388">
    <property type="entry name" value="WH-like_DNA-bd_sf"/>
</dbReference>
<sequence length="302" mass="34026">MIQANTDAKWLPLYEALASEVRLAILNLLSAEAMNVKDIAAALGLSSAIVTMHIRKLEAAGLLHTRMVRKDGGTHKMCELAEQNIRIELPHKRDQAMKSHETMIPIGHYTECDIHPTCGIATRENFIGQFDDPRYFLDPERMNAGILWFGHGFVEYKIPNYLLTSQQPEALEIMLEIGSEAPGVNEHWPSDISFQLNACELGTWTSPGDYGNKRGKFSPSWWPESVNQYGLLKLIRIQEDGTYIDGQRMSNVTLGEIALHRNQWTFRIGVQPDAEHVGGVTLFGSGFGNYNQDIIFKVFYSE</sequence>
<dbReference type="InterPro" id="IPR036390">
    <property type="entry name" value="WH_DNA-bd_sf"/>
</dbReference>
<dbReference type="Proteomes" id="UP000245202">
    <property type="component" value="Unassembled WGS sequence"/>
</dbReference>
<dbReference type="PROSITE" id="PS50987">
    <property type="entry name" value="HTH_ARSR_2"/>
    <property type="match status" value="1"/>
</dbReference>
<accession>A0A2R5ESY2</accession>
<dbReference type="InterPro" id="IPR011991">
    <property type="entry name" value="ArsR-like_HTH"/>
</dbReference>
<dbReference type="RefSeq" id="WP_087572400.1">
    <property type="nucleotide sequence ID" value="NZ_BDQX01000051.1"/>
</dbReference>
<dbReference type="AlphaFoldDB" id="A0A2R5ESY2"/>
<dbReference type="SUPFAM" id="SSF46785">
    <property type="entry name" value="Winged helix' DNA-binding domain"/>
    <property type="match status" value="1"/>
</dbReference>